<evidence type="ECO:0000256" key="7">
    <source>
        <dbReference type="ARBA" id="ARBA00023163"/>
    </source>
</evidence>
<dbReference type="FunFam" id="3.30.160.60:FF:001397">
    <property type="entry name" value="Datilografo, isoform A"/>
    <property type="match status" value="1"/>
</dbReference>
<keyword evidence="3" id="KW-0677">Repeat</keyword>
<keyword evidence="2" id="KW-0479">Metal-binding</keyword>
<dbReference type="GO" id="GO:0000977">
    <property type="term" value="F:RNA polymerase II transcription regulatory region sequence-specific DNA binding"/>
    <property type="evidence" value="ECO:0007669"/>
    <property type="project" value="TreeGrafter"/>
</dbReference>
<protein>
    <recommendedName>
        <fullName evidence="10">C2H2-type domain-containing protein</fullName>
    </recommendedName>
</protein>
<feature type="domain" description="C2H2-type" evidence="10">
    <location>
        <begin position="579"/>
        <end position="606"/>
    </location>
</feature>
<gene>
    <name evidence="11" type="ORF">LNINA_LOCUS12210</name>
</gene>
<dbReference type="Pfam" id="PF00096">
    <property type="entry name" value="zf-C2H2"/>
    <property type="match status" value="3"/>
</dbReference>
<feature type="domain" description="C2H2-type" evidence="10">
    <location>
        <begin position="426"/>
        <end position="453"/>
    </location>
</feature>
<comment type="caution">
    <text evidence="11">The sequence shown here is derived from an EMBL/GenBank/DDBJ whole genome shotgun (WGS) entry which is preliminary data.</text>
</comment>
<dbReference type="SMART" id="SM00355">
    <property type="entry name" value="ZnF_C2H2"/>
    <property type="match status" value="11"/>
</dbReference>
<accession>A0AAV1JWN5</accession>
<dbReference type="InterPro" id="IPR036236">
    <property type="entry name" value="Znf_C2H2_sf"/>
</dbReference>
<dbReference type="GO" id="GO:0000981">
    <property type="term" value="F:DNA-binding transcription factor activity, RNA polymerase II-specific"/>
    <property type="evidence" value="ECO:0007669"/>
    <property type="project" value="TreeGrafter"/>
</dbReference>
<keyword evidence="6" id="KW-0805">Transcription regulation</keyword>
<name>A0AAV1JWN5_9NEOP</name>
<evidence type="ECO:0000256" key="2">
    <source>
        <dbReference type="ARBA" id="ARBA00022723"/>
    </source>
</evidence>
<dbReference type="PROSITE" id="PS50157">
    <property type="entry name" value="ZINC_FINGER_C2H2_2"/>
    <property type="match status" value="8"/>
</dbReference>
<evidence type="ECO:0000313" key="11">
    <source>
        <dbReference type="EMBL" id="CAK1553197.1"/>
    </source>
</evidence>
<evidence type="ECO:0000256" key="1">
    <source>
        <dbReference type="ARBA" id="ARBA00004123"/>
    </source>
</evidence>
<organism evidence="11 12">
    <name type="scientific">Leptosia nina</name>
    <dbReference type="NCBI Taxonomy" id="320188"/>
    <lineage>
        <taxon>Eukaryota</taxon>
        <taxon>Metazoa</taxon>
        <taxon>Ecdysozoa</taxon>
        <taxon>Arthropoda</taxon>
        <taxon>Hexapoda</taxon>
        <taxon>Insecta</taxon>
        <taxon>Pterygota</taxon>
        <taxon>Neoptera</taxon>
        <taxon>Endopterygota</taxon>
        <taxon>Lepidoptera</taxon>
        <taxon>Glossata</taxon>
        <taxon>Ditrysia</taxon>
        <taxon>Papilionoidea</taxon>
        <taxon>Pieridae</taxon>
        <taxon>Pierinae</taxon>
        <taxon>Leptosia</taxon>
    </lineage>
</organism>
<dbReference type="GO" id="GO:0008270">
    <property type="term" value="F:zinc ion binding"/>
    <property type="evidence" value="ECO:0007669"/>
    <property type="project" value="UniProtKB-KW"/>
</dbReference>
<keyword evidence="5" id="KW-0862">Zinc</keyword>
<feature type="domain" description="C2H2-type" evidence="10">
    <location>
        <begin position="339"/>
        <end position="367"/>
    </location>
</feature>
<feature type="domain" description="C2H2-type" evidence="10">
    <location>
        <begin position="516"/>
        <end position="544"/>
    </location>
</feature>
<keyword evidence="12" id="KW-1185">Reference proteome</keyword>
<reference evidence="11 12" key="1">
    <citation type="submission" date="2023-11" db="EMBL/GenBank/DDBJ databases">
        <authorList>
            <person name="Okamura Y."/>
        </authorList>
    </citation>
    <scope>NUCLEOTIDE SEQUENCE [LARGE SCALE GENOMIC DNA]</scope>
</reference>
<dbReference type="GO" id="GO:0005634">
    <property type="term" value="C:nucleus"/>
    <property type="evidence" value="ECO:0007669"/>
    <property type="project" value="UniProtKB-SubCell"/>
</dbReference>
<dbReference type="InterPro" id="IPR022453">
    <property type="entry name" value="Znf_MqsA-type"/>
</dbReference>
<evidence type="ECO:0000256" key="9">
    <source>
        <dbReference type="PROSITE-ProRule" id="PRU00042"/>
    </source>
</evidence>
<evidence type="ECO:0000313" key="12">
    <source>
        <dbReference type="Proteomes" id="UP001497472"/>
    </source>
</evidence>
<comment type="subcellular location">
    <subcellularLocation>
        <location evidence="1">Nucleus</location>
    </subcellularLocation>
</comment>
<dbReference type="InterPro" id="IPR013087">
    <property type="entry name" value="Znf_C2H2_type"/>
</dbReference>
<proteinExistence type="predicted"/>
<dbReference type="SUPFAM" id="SSF57667">
    <property type="entry name" value="beta-beta-alpha zinc fingers"/>
    <property type="match status" value="3"/>
</dbReference>
<evidence type="ECO:0000256" key="8">
    <source>
        <dbReference type="ARBA" id="ARBA00023242"/>
    </source>
</evidence>
<dbReference type="AlphaFoldDB" id="A0AAV1JWN5"/>
<dbReference type="FunFam" id="3.30.160.60:FF:000060">
    <property type="entry name" value="zinc finger protein 436"/>
    <property type="match status" value="1"/>
</dbReference>
<evidence type="ECO:0000256" key="5">
    <source>
        <dbReference type="ARBA" id="ARBA00022833"/>
    </source>
</evidence>
<feature type="domain" description="C2H2-type" evidence="10">
    <location>
        <begin position="545"/>
        <end position="573"/>
    </location>
</feature>
<evidence type="ECO:0000256" key="6">
    <source>
        <dbReference type="ARBA" id="ARBA00023015"/>
    </source>
</evidence>
<evidence type="ECO:0000256" key="3">
    <source>
        <dbReference type="ARBA" id="ARBA00022737"/>
    </source>
</evidence>
<feature type="domain" description="C2H2-type" evidence="10">
    <location>
        <begin position="272"/>
        <end position="296"/>
    </location>
</feature>
<dbReference type="Proteomes" id="UP001497472">
    <property type="component" value="Unassembled WGS sequence"/>
</dbReference>
<feature type="domain" description="C2H2-type" evidence="10">
    <location>
        <begin position="483"/>
        <end position="513"/>
    </location>
</feature>
<dbReference type="PANTHER" id="PTHR24379">
    <property type="entry name" value="KRAB AND ZINC FINGER DOMAIN-CONTAINING"/>
    <property type="match status" value="1"/>
</dbReference>
<dbReference type="PANTHER" id="PTHR24379:SF127">
    <property type="entry name" value="BLOODY FINGERS-RELATED"/>
    <property type="match status" value="1"/>
</dbReference>
<dbReference type="Gene3D" id="3.30.160.60">
    <property type="entry name" value="Classic Zinc Finger"/>
    <property type="match status" value="4"/>
</dbReference>
<keyword evidence="8" id="KW-0539">Nucleus</keyword>
<keyword evidence="7" id="KW-0804">Transcription</keyword>
<keyword evidence="4 9" id="KW-0863">Zinc-finger</keyword>
<dbReference type="PROSITE" id="PS00028">
    <property type="entry name" value="ZINC_FINGER_C2H2_1"/>
    <property type="match status" value="7"/>
</dbReference>
<sequence>MKIPDNVPSPFKKHFFYKPHIKKETPKSRPKERIPTIVSGKSYQEYLKKKLKQKEDLEHIKVEKAAEKLKKKKEKESSKRIKTLTKLESTKIKQLLKINDGLNFFYNLLSHDVEAYRENFLKDVTHLYVCWECKAVIVKQVNFKQQVCTAQKRLIFNGGKISIRSLGRCLSKLSTYYDKPNSHTTNIDMERLAVLHSSGLDKSDQSVYASENWMKRELKLNHKDVKMEFHPEKTIECEERTEFYTILKSSVNEIQMHKAEKRLSSHFRKTSIHCEFCVQIFKDNKSLRRHNETTHTEVSNYPHHPLQTKRRNYSYCNECGNYVKSSQFDVHKLDHIRYYRCNLCKEVIFLRKILKQHLLVMHKKKPPNLWIRKTPLIKNPGSKPRMNQALRDAATPRGYACPECDLFFQNKKVRYKHIQSCHRAGFKCNECDKIFRFKTSLKKHQLIHSGLVKREQCTKCGKVIRAECMNVHNQTHAHSSLRFECVPCDKRFSSRASYEHHFKYTKAHATRDIYKYKCDYCGKGYRAKSELKDHINFVHMGKTQHYCSICKKPVASKRILKRHIRLMHGSKEVDNVKCQICQVCGKGFRTKRSLREHIMTHTGERPLSCEICGNTFRHHASLYTHKKRVHNVFSKKNKVIIVKED</sequence>
<evidence type="ECO:0000256" key="4">
    <source>
        <dbReference type="ARBA" id="ARBA00022771"/>
    </source>
</evidence>
<dbReference type="EMBL" id="CAVLEF010000215">
    <property type="protein sequence ID" value="CAK1553197.1"/>
    <property type="molecule type" value="Genomic_DNA"/>
</dbReference>
<dbReference type="NCBIfam" id="TIGR03831">
    <property type="entry name" value="YgiT_finger"/>
    <property type="match status" value="1"/>
</dbReference>
<feature type="domain" description="C2H2-type" evidence="10">
    <location>
        <begin position="607"/>
        <end position="630"/>
    </location>
</feature>
<evidence type="ECO:0000259" key="10">
    <source>
        <dbReference type="PROSITE" id="PS50157"/>
    </source>
</evidence>